<dbReference type="Pfam" id="PF01750">
    <property type="entry name" value="HycI"/>
    <property type="match status" value="1"/>
</dbReference>
<organism evidence="5 6">
    <name type="scientific">Granulicella mallensis (strain ATCC BAA-1857 / DSM 23137 / MP5ACTX8)</name>
    <dbReference type="NCBI Taxonomy" id="682795"/>
    <lineage>
        <taxon>Bacteria</taxon>
        <taxon>Pseudomonadati</taxon>
        <taxon>Acidobacteriota</taxon>
        <taxon>Terriglobia</taxon>
        <taxon>Terriglobales</taxon>
        <taxon>Acidobacteriaceae</taxon>
        <taxon>Granulicella</taxon>
    </lineage>
</organism>
<comment type="similarity">
    <text evidence="1">Belongs to the peptidase A31 family.</text>
</comment>
<accession>G8NRQ7</accession>
<sequence length="176" mass="18626">MTGTTLVAGVGNIFLGDDAFGVEVARSLARRTLAPDILVKDFGIRGFDLAYALLEPWDAVILVDALPRNDAPGTLYIVEPDLSQMGDPSTPGMEMNPHSMDPVRVLNLALTMGPITAPVFVVGCEPHDFGDELEGRMGLSAPVQAVVEEASNMVEGLVARIRADATTIQPPVLAAM</sequence>
<keyword evidence="3" id="KW-0064">Aspartyl protease</keyword>
<evidence type="ECO:0000313" key="5">
    <source>
        <dbReference type="EMBL" id="AEU38498.1"/>
    </source>
</evidence>
<dbReference type="CDD" id="cd06068">
    <property type="entry name" value="H2MP_like-1"/>
    <property type="match status" value="1"/>
</dbReference>
<evidence type="ECO:0000256" key="4">
    <source>
        <dbReference type="ARBA" id="ARBA00022801"/>
    </source>
</evidence>
<dbReference type="GO" id="GO:0008047">
    <property type="term" value="F:enzyme activator activity"/>
    <property type="evidence" value="ECO:0007669"/>
    <property type="project" value="InterPro"/>
</dbReference>
<dbReference type="STRING" id="682795.AciX8_4220"/>
<evidence type="ECO:0000313" key="6">
    <source>
        <dbReference type="Proteomes" id="UP000007113"/>
    </source>
</evidence>
<name>G8NRQ7_GRAMM</name>
<dbReference type="GO" id="GO:0004190">
    <property type="term" value="F:aspartic-type endopeptidase activity"/>
    <property type="evidence" value="ECO:0007669"/>
    <property type="project" value="UniProtKB-KW"/>
</dbReference>
<dbReference type="PRINTS" id="PR00446">
    <property type="entry name" value="HYDRGNUPTAKE"/>
</dbReference>
<dbReference type="KEGG" id="gma:AciX8_4220"/>
<dbReference type="RefSeq" id="WP_014267369.1">
    <property type="nucleotide sequence ID" value="NC_016631.1"/>
</dbReference>
<gene>
    <name evidence="5" type="ordered locus">AciX8_4220</name>
</gene>
<dbReference type="HOGENOM" id="CLU_099037_1_0_0"/>
<protein>
    <submittedName>
        <fullName evidence="5">Hydrogenase maturation protease</fullName>
    </submittedName>
</protein>
<dbReference type="SUPFAM" id="SSF53163">
    <property type="entry name" value="HybD-like"/>
    <property type="match status" value="1"/>
</dbReference>
<dbReference type="PANTHER" id="PTHR30302:SF1">
    <property type="entry name" value="HYDROGENASE 2 MATURATION PROTEASE"/>
    <property type="match status" value="1"/>
</dbReference>
<evidence type="ECO:0000256" key="2">
    <source>
        <dbReference type="ARBA" id="ARBA00022670"/>
    </source>
</evidence>
<dbReference type="EMBL" id="CP003130">
    <property type="protein sequence ID" value="AEU38498.1"/>
    <property type="molecule type" value="Genomic_DNA"/>
</dbReference>
<keyword evidence="4" id="KW-0378">Hydrolase</keyword>
<dbReference type="InterPro" id="IPR000671">
    <property type="entry name" value="Peptidase_A31"/>
</dbReference>
<reference evidence="5 6" key="1">
    <citation type="submission" date="2011-11" db="EMBL/GenBank/DDBJ databases">
        <title>Complete sequence of Granulicella mallensis MP5ACTX8.</title>
        <authorList>
            <consortium name="US DOE Joint Genome Institute"/>
            <person name="Lucas S."/>
            <person name="Copeland A."/>
            <person name="Lapidus A."/>
            <person name="Cheng J.-F."/>
            <person name="Goodwin L."/>
            <person name="Pitluck S."/>
            <person name="Peters L."/>
            <person name="Lu M."/>
            <person name="Detter J.C."/>
            <person name="Han C."/>
            <person name="Tapia R."/>
            <person name="Land M."/>
            <person name="Hauser L."/>
            <person name="Kyrpides N."/>
            <person name="Ivanova N."/>
            <person name="Mikhailova N."/>
            <person name="Pagani I."/>
            <person name="Rawat S."/>
            <person name="Mannisto M."/>
            <person name="Haggblom M."/>
            <person name="Woyke T."/>
        </authorList>
    </citation>
    <scope>NUCLEOTIDE SEQUENCE [LARGE SCALE GENOMIC DNA]</scope>
    <source>
        <strain evidence="6">ATCC BAA-1857 / DSM 23137 / MP5ACTX8</strain>
    </source>
</reference>
<dbReference type="InterPro" id="IPR023430">
    <property type="entry name" value="Pept_HybD-like_dom_sf"/>
</dbReference>
<proteinExistence type="inferred from homology"/>
<dbReference type="Gene3D" id="3.40.50.1450">
    <property type="entry name" value="HybD-like"/>
    <property type="match status" value="1"/>
</dbReference>
<dbReference type="OrthoDB" id="9794619at2"/>
<evidence type="ECO:0000256" key="1">
    <source>
        <dbReference type="ARBA" id="ARBA00006814"/>
    </source>
</evidence>
<dbReference type="Proteomes" id="UP000007113">
    <property type="component" value="Chromosome"/>
</dbReference>
<dbReference type="GO" id="GO:0016485">
    <property type="term" value="P:protein processing"/>
    <property type="evidence" value="ECO:0007669"/>
    <property type="project" value="TreeGrafter"/>
</dbReference>
<dbReference type="AlphaFoldDB" id="G8NRQ7"/>
<dbReference type="NCBIfam" id="TIGR00072">
    <property type="entry name" value="hydrog_prot"/>
    <property type="match status" value="1"/>
</dbReference>
<keyword evidence="6" id="KW-1185">Reference proteome</keyword>
<evidence type="ECO:0000256" key="3">
    <source>
        <dbReference type="ARBA" id="ARBA00022750"/>
    </source>
</evidence>
<dbReference type="eggNOG" id="COG0680">
    <property type="taxonomic scope" value="Bacteria"/>
</dbReference>
<dbReference type="PANTHER" id="PTHR30302">
    <property type="entry name" value="HYDROGENASE 1 MATURATION PROTEASE"/>
    <property type="match status" value="1"/>
</dbReference>
<keyword evidence="2 5" id="KW-0645">Protease</keyword>